<evidence type="ECO:0000313" key="2">
    <source>
        <dbReference type="Proteomes" id="UP000250443"/>
    </source>
</evidence>
<dbReference type="EMBL" id="UAUF01000013">
    <property type="protein sequence ID" value="SPZ09831.1"/>
    <property type="molecule type" value="Genomic_DNA"/>
</dbReference>
<name>A0A2X2CT57_PSELU</name>
<evidence type="ECO:0000313" key="1">
    <source>
        <dbReference type="EMBL" id="SPZ09831.1"/>
    </source>
</evidence>
<gene>
    <name evidence="1" type="ORF">NCTC11842_03415</name>
</gene>
<organism evidence="1 2">
    <name type="scientific">Pseudomonas luteola</name>
    <dbReference type="NCBI Taxonomy" id="47886"/>
    <lineage>
        <taxon>Bacteria</taxon>
        <taxon>Pseudomonadati</taxon>
        <taxon>Pseudomonadota</taxon>
        <taxon>Gammaproteobacteria</taxon>
        <taxon>Pseudomonadales</taxon>
        <taxon>Pseudomonadaceae</taxon>
        <taxon>Pseudomonas</taxon>
    </lineage>
</organism>
<dbReference type="AlphaFoldDB" id="A0A2X2CT57"/>
<sequence>MPEHLCKYATQLLKVLIFLLPTDTLSFSNSTDGAATHRISTRAGSLAALHADNPEVPFEREYFSLADVSPHRNRHEEILF</sequence>
<protein>
    <submittedName>
        <fullName evidence="1">Uncharacterized protein</fullName>
    </submittedName>
</protein>
<reference evidence="1 2" key="1">
    <citation type="submission" date="2018-06" db="EMBL/GenBank/DDBJ databases">
        <authorList>
            <consortium name="Pathogen Informatics"/>
            <person name="Doyle S."/>
        </authorList>
    </citation>
    <scope>NUCLEOTIDE SEQUENCE [LARGE SCALE GENOMIC DNA]</scope>
    <source>
        <strain evidence="1 2">NCTC11842</strain>
    </source>
</reference>
<proteinExistence type="predicted"/>
<dbReference type="Proteomes" id="UP000250443">
    <property type="component" value="Unassembled WGS sequence"/>
</dbReference>
<accession>A0A2X2CT57</accession>